<evidence type="ECO:0000313" key="3">
    <source>
        <dbReference type="EMBL" id="KAL3688468.1"/>
    </source>
</evidence>
<keyword evidence="4" id="KW-1185">Reference proteome</keyword>
<evidence type="ECO:0000313" key="4">
    <source>
        <dbReference type="Proteomes" id="UP001633002"/>
    </source>
</evidence>
<comment type="caution">
    <text evidence="3">The sequence shown here is derived from an EMBL/GenBank/DDBJ whole genome shotgun (WGS) entry which is preliminary data.</text>
</comment>
<dbReference type="PANTHER" id="PTHR23048">
    <property type="entry name" value="MYOSIN LIGHT CHAIN 1, 3"/>
    <property type="match status" value="1"/>
</dbReference>
<dbReference type="PANTHER" id="PTHR23048:SF59">
    <property type="entry name" value="EF-HAND SUPERFAMILY PROTEIN"/>
    <property type="match status" value="1"/>
</dbReference>
<dbReference type="InterPro" id="IPR011992">
    <property type="entry name" value="EF-hand-dom_pair"/>
</dbReference>
<dbReference type="Gene3D" id="1.10.238.10">
    <property type="entry name" value="EF-hand"/>
    <property type="match status" value="1"/>
</dbReference>
<dbReference type="SUPFAM" id="SSF47473">
    <property type="entry name" value="EF-hand"/>
    <property type="match status" value="1"/>
</dbReference>
<dbReference type="InterPro" id="IPR050230">
    <property type="entry name" value="CALM/Myosin/TropC-like"/>
</dbReference>
<organism evidence="3 4">
    <name type="scientific">Riccia sorocarpa</name>
    <dbReference type="NCBI Taxonomy" id="122646"/>
    <lineage>
        <taxon>Eukaryota</taxon>
        <taxon>Viridiplantae</taxon>
        <taxon>Streptophyta</taxon>
        <taxon>Embryophyta</taxon>
        <taxon>Marchantiophyta</taxon>
        <taxon>Marchantiopsida</taxon>
        <taxon>Marchantiidae</taxon>
        <taxon>Marchantiales</taxon>
        <taxon>Ricciaceae</taxon>
        <taxon>Riccia</taxon>
    </lineage>
</organism>
<sequence length="154" mass="17256">MEYRGSRRGESSRRTLLLTEAPQQQVVGGCWMKTGSTCAQLAPYNSKSGGGALLSLSAPTIRPVTCRKIRSDLSAEERQEIRMAFELFDSRKVGKHSASDLKVAMKALDFPVKKSECRKLIAEYCKDGLEEIDQEEFTEIRMYLNKLPPSPCGY</sequence>
<keyword evidence="1" id="KW-0677">Repeat</keyword>
<dbReference type="InterPro" id="IPR002048">
    <property type="entry name" value="EF_hand_dom"/>
</dbReference>
<dbReference type="AlphaFoldDB" id="A0ABD3HAN9"/>
<keyword evidence="2" id="KW-0106">Calcium</keyword>
<dbReference type="Proteomes" id="UP001633002">
    <property type="component" value="Unassembled WGS sequence"/>
</dbReference>
<evidence type="ECO:0000256" key="2">
    <source>
        <dbReference type="ARBA" id="ARBA00022837"/>
    </source>
</evidence>
<name>A0ABD3HAN9_9MARC</name>
<reference evidence="3 4" key="1">
    <citation type="submission" date="2024-09" db="EMBL/GenBank/DDBJ databases">
        <title>Chromosome-scale assembly of Riccia sorocarpa.</title>
        <authorList>
            <person name="Paukszto L."/>
        </authorList>
    </citation>
    <scope>NUCLEOTIDE SEQUENCE [LARGE SCALE GENOMIC DNA]</scope>
    <source>
        <strain evidence="3">LP-2024</strain>
        <tissue evidence="3">Aerial parts of the thallus</tissue>
    </source>
</reference>
<dbReference type="CDD" id="cd00051">
    <property type="entry name" value="EFh"/>
    <property type="match status" value="1"/>
</dbReference>
<accession>A0ABD3HAN9</accession>
<gene>
    <name evidence="3" type="ORF">R1sor_014777</name>
</gene>
<dbReference type="EMBL" id="JBJQOH010000004">
    <property type="protein sequence ID" value="KAL3688468.1"/>
    <property type="molecule type" value="Genomic_DNA"/>
</dbReference>
<evidence type="ECO:0000256" key="1">
    <source>
        <dbReference type="ARBA" id="ARBA00022737"/>
    </source>
</evidence>
<proteinExistence type="predicted"/>
<protein>
    <submittedName>
        <fullName evidence="3">Uncharacterized protein</fullName>
    </submittedName>
</protein>